<gene>
    <name evidence="3" type="ORF">BDD43_5508</name>
</gene>
<reference evidence="3 4" key="1">
    <citation type="submission" date="2018-10" db="EMBL/GenBank/DDBJ databases">
        <title>Genomic Encyclopedia of Archaeal and Bacterial Type Strains, Phase II (KMG-II): from individual species to whole genera.</title>
        <authorList>
            <person name="Goeker M."/>
        </authorList>
    </citation>
    <scope>NUCLEOTIDE SEQUENCE [LARGE SCALE GENOMIC DNA]</scope>
    <source>
        <strain evidence="3 4">DSM 18602</strain>
    </source>
</reference>
<feature type="transmembrane region" description="Helical" evidence="2">
    <location>
        <begin position="36"/>
        <end position="55"/>
    </location>
</feature>
<evidence type="ECO:0000256" key="2">
    <source>
        <dbReference type="SAM" id="Phobius"/>
    </source>
</evidence>
<protein>
    <submittedName>
        <fullName evidence="3">Uncharacterized protein</fullName>
    </submittedName>
</protein>
<dbReference type="OrthoDB" id="798432at2"/>
<evidence type="ECO:0000313" key="3">
    <source>
        <dbReference type="EMBL" id="RKR85244.1"/>
    </source>
</evidence>
<organism evidence="3 4">
    <name type="scientific">Mucilaginibacter gracilis</name>
    <dbReference type="NCBI Taxonomy" id="423350"/>
    <lineage>
        <taxon>Bacteria</taxon>
        <taxon>Pseudomonadati</taxon>
        <taxon>Bacteroidota</taxon>
        <taxon>Sphingobacteriia</taxon>
        <taxon>Sphingobacteriales</taxon>
        <taxon>Sphingobacteriaceae</taxon>
        <taxon>Mucilaginibacter</taxon>
    </lineage>
</organism>
<evidence type="ECO:0000313" key="4">
    <source>
        <dbReference type="Proteomes" id="UP000268007"/>
    </source>
</evidence>
<dbReference type="Proteomes" id="UP000268007">
    <property type="component" value="Unassembled WGS sequence"/>
</dbReference>
<dbReference type="AlphaFoldDB" id="A0A495JA17"/>
<keyword evidence="2" id="KW-0812">Transmembrane</keyword>
<keyword evidence="2" id="KW-1133">Transmembrane helix</keyword>
<dbReference type="RefSeq" id="WP_121201308.1">
    <property type="nucleotide sequence ID" value="NZ_RBKU01000001.1"/>
</dbReference>
<evidence type="ECO:0000256" key="1">
    <source>
        <dbReference type="SAM" id="MobiDB-lite"/>
    </source>
</evidence>
<accession>A0A495JA17</accession>
<feature type="region of interest" description="Disordered" evidence="1">
    <location>
        <begin position="61"/>
        <end position="92"/>
    </location>
</feature>
<comment type="caution">
    <text evidence="3">The sequence shown here is derived from an EMBL/GenBank/DDBJ whole genome shotgun (WGS) entry which is preliminary data.</text>
</comment>
<sequence>MRIKTILLIVVTILLTVIIMQNNQEVTFSILFWNPRFSILILTAVIAVTSLLIGIQIGRPRKAKFDESHPSMDNPTGTKNPPLTDEDREYIK</sequence>
<keyword evidence="2" id="KW-0472">Membrane</keyword>
<name>A0A495JA17_9SPHI</name>
<dbReference type="EMBL" id="RBKU01000001">
    <property type="protein sequence ID" value="RKR85244.1"/>
    <property type="molecule type" value="Genomic_DNA"/>
</dbReference>
<proteinExistence type="predicted"/>
<feature type="compositionally biased region" description="Polar residues" evidence="1">
    <location>
        <begin position="71"/>
        <end position="81"/>
    </location>
</feature>
<keyword evidence="4" id="KW-1185">Reference proteome</keyword>